<sequence>MRVLATTTPGLEPVAADEVAALVGSDGERSARGRLRFETDPAGLARLNLYARTLNRTNVVLHDGTVDTLADVERAATGVEWTRYLRDGQAFAVRSSRHGEHPFGSPDVASAVGQAVVDGYRDATGHRLPVDLDDPDVTLRAWVREDRFTLAVDATGPSLHDRPWRTADHGATVRPTTAAALVRFAGHRPHETLCDPMAGSGTIPVEAALAARGRPVDPTRAYALADLTFLPDGLLDRVRADHRERAIVGRTCALDTDPECAAATRTNARAAGLGVDARVADATETPVDADRVVFDPPYGHRMDGGGLRRLYEGTFRSLDRGSWRSVVVLTTREDLVPWTPDERLPVRLGRLEAAALKFER</sequence>
<dbReference type="SUPFAM" id="SSF53335">
    <property type="entry name" value="S-adenosyl-L-methionine-dependent methyltransferases"/>
    <property type="match status" value="1"/>
</dbReference>
<evidence type="ECO:0000259" key="4">
    <source>
        <dbReference type="PROSITE" id="PS51165"/>
    </source>
</evidence>
<dbReference type="InterPro" id="IPR004114">
    <property type="entry name" value="THUMP_dom"/>
</dbReference>
<evidence type="ECO:0000256" key="3">
    <source>
        <dbReference type="PROSITE-ProRule" id="PRU00529"/>
    </source>
</evidence>
<dbReference type="SMART" id="SM00981">
    <property type="entry name" value="THUMP"/>
    <property type="match status" value="1"/>
</dbReference>
<dbReference type="PANTHER" id="PTHR47313">
    <property type="entry name" value="RIBOSOMAL RNA LARGE SUBUNIT METHYLTRANSFERASE K/L"/>
    <property type="match status" value="1"/>
</dbReference>
<accession>A0A9E7R029</accession>
<dbReference type="SUPFAM" id="SSF143437">
    <property type="entry name" value="THUMP domain-like"/>
    <property type="match status" value="1"/>
</dbReference>
<feature type="domain" description="THUMP" evidence="4">
    <location>
        <begin position="43"/>
        <end position="154"/>
    </location>
</feature>
<dbReference type="InterPro" id="IPR054170">
    <property type="entry name" value="RlmL_1st"/>
</dbReference>
<dbReference type="GeneID" id="74943459"/>
<dbReference type="PANTHER" id="PTHR47313:SF1">
    <property type="entry name" value="RIBOSOMAL RNA LARGE SUBUNIT METHYLTRANSFERASE K_L"/>
    <property type="match status" value="1"/>
</dbReference>
<dbReference type="GO" id="GO:0008990">
    <property type="term" value="F:rRNA (guanine-N2-)-methyltransferase activity"/>
    <property type="evidence" value="ECO:0007669"/>
    <property type="project" value="TreeGrafter"/>
</dbReference>
<dbReference type="InterPro" id="IPR000241">
    <property type="entry name" value="RlmKL-like_Mtase"/>
</dbReference>
<dbReference type="InterPro" id="IPR029063">
    <property type="entry name" value="SAM-dependent_MTases_sf"/>
</dbReference>
<proteinExistence type="predicted"/>
<dbReference type="PROSITE" id="PS51165">
    <property type="entry name" value="THUMP"/>
    <property type="match status" value="1"/>
</dbReference>
<dbReference type="GO" id="GO:0070043">
    <property type="term" value="F:rRNA (guanine-N7-)-methyltransferase activity"/>
    <property type="evidence" value="ECO:0007669"/>
    <property type="project" value="TreeGrafter"/>
</dbReference>
<gene>
    <name evidence="5" type="ORF">N0B31_13515</name>
</gene>
<reference evidence="5" key="1">
    <citation type="submission" date="2022-09" db="EMBL/GenBank/DDBJ databases">
        <title>Diverse halophilic archaea isolated from saline environments.</title>
        <authorList>
            <person name="Cui H.-L."/>
        </authorList>
    </citation>
    <scope>NUCLEOTIDE SEQUENCE</scope>
    <source>
        <strain evidence="5">ZS-35-S2</strain>
    </source>
</reference>
<evidence type="ECO:0000256" key="2">
    <source>
        <dbReference type="ARBA" id="ARBA00022679"/>
    </source>
</evidence>
<protein>
    <submittedName>
        <fullName evidence="5">THUMP domain-containing protein</fullName>
    </submittedName>
</protein>
<dbReference type="Pfam" id="PF22020">
    <property type="entry name" value="RlmL_1st"/>
    <property type="match status" value="1"/>
</dbReference>
<evidence type="ECO:0000313" key="5">
    <source>
        <dbReference type="EMBL" id="UWM53157.1"/>
    </source>
</evidence>
<dbReference type="Gene3D" id="3.40.50.150">
    <property type="entry name" value="Vaccinia Virus protein VP39"/>
    <property type="match status" value="1"/>
</dbReference>
<evidence type="ECO:0000313" key="6">
    <source>
        <dbReference type="Proteomes" id="UP001057580"/>
    </source>
</evidence>
<dbReference type="Pfam" id="PF02926">
    <property type="entry name" value="THUMP"/>
    <property type="match status" value="1"/>
</dbReference>
<dbReference type="Proteomes" id="UP001057580">
    <property type="component" value="Chromosome"/>
</dbReference>
<dbReference type="Gene3D" id="3.30.2130.30">
    <property type="match status" value="1"/>
</dbReference>
<dbReference type="KEGG" id="ssai:N0B31_13515"/>
<dbReference type="RefSeq" id="WP_260592152.1">
    <property type="nucleotide sequence ID" value="NZ_CP104003.1"/>
</dbReference>
<dbReference type="CDD" id="cd11715">
    <property type="entry name" value="THUMP_AdoMetMT"/>
    <property type="match status" value="1"/>
</dbReference>
<dbReference type="InterPro" id="IPR002052">
    <property type="entry name" value="DNA_methylase_N6_adenine_CS"/>
</dbReference>
<dbReference type="GO" id="GO:0003723">
    <property type="term" value="F:RNA binding"/>
    <property type="evidence" value="ECO:0007669"/>
    <property type="project" value="UniProtKB-UniRule"/>
</dbReference>
<dbReference type="EMBL" id="CP104003">
    <property type="protein sequence ID" value="UWM53157.1"/>
    <property type="molecule type" value="Genomic_DNA"/>
</dbReference>
<dbReference type="GO" id="GO:0008033">
    <property type="term" value="P:tRNA processing"/>
    <property type="evidence" value="ECO:0007669"/>
    <property type="project" value="UniProtKB-ARBA"/>
</dbReference>
<dbReference type="AlphaFoldDB" id="A0A9E7R029"/>
<dbReference type="PROSITE" id="PS00092">
    <property type="entry name" value="N6_MTASE"/>
    <property type="match status" value="1"/>
</dbReference>
<keyword evidence="3" id="KW-0694">RNA-binding</keyword>
<keyword evidence="6" id="KW-1185">Reference proteome</keyword>
<dbReference type="Pfam" id="PF01170">
    <property type="entry name" value="UPF0020"/>
    <property type="match status" value="1"/>
</dbReference>
<keyword evidence="1" id="KW-0489">Methyltransferase</keyword>
<name>A0A9E7R029_9EURY</name>
<keyword evidence="2" id="KW-0808">Transferase</keyword>
<evidence type="ECO:0000256" key="1">
    <source>
        <dbReference type="ARBA" id="ARBA00022603"/>
    </source>
</evidence>
<organism evidence="5 6">
    <name type="scientific">Salinirubellus salinus</name>
    <dbReference type="NCBI Taxonomy" id="1364945"/>
    <lineage>
        <taxon>Archaea</taxon>
        <taxon>Methanobacteriati</taxon>
        <taxon>Methanobacteriota</taxon>
        <taxon>Stenosarchaea group</taxon>
        <taxon>Halobacteria</taxon>
        <taxon>Halobacteriales</taxon>
        <taxon>Natronomonadaceae</taxon>
        <taxon>Salinirubellus</taxon>
    </lineage>
</organism>